<dbReference type="InterPro" id="IPR024176">
    <property type="entry name" value="Citrate_synthase_bac-typ"/>
</dbReference>
<dbReference type="NCBIfam" id="NF010639">
    <property type="entry name" value="PRK14036.1"/>
    <property type="match status" value="1"/>
</dbReference>
<keyword evidence="9" id="KW-0175">Coiled coil</keyword>
<feature type="active site" evidence="7">
    <location>
        <position position="313"/>
    </location>
</feature>
<dbReference type="InterPro" id="IPR019810">
    <property type="entry name" value="Citrate_synthase_AS"/>
</dbReference>
<evidence type="ECO:0000256" key="9">
    <source>
        <dbReference type="SAM" id="Coils"/>
    </source>
</evidence>
<dbReference type="RefSeq" id="WP_007546714.1">
    <property type="nucleotide sequence ID" value="NZ_ABZS01000067.1"/>
</dbReference>
<protein>
    <recommendedName>
        <fullName evidence="6">Citrate synthase</fullName>
    </recommendedName>
</protein>
<evidence type="ECO:0000256" key="7">
    <source>
        <dbReference type="PIRSR" id="PIRSR001369-1"/>
    </source>
</evidence>
<dbReference type="AlphaFoldDB" id="C4FJU1"/>
<keyword evidence="11" id="KW-1185">Reference proteome</keyword>
<dbReference type="GO" id="GO:0005829">
    <property type="term" value="C:cytosol"/>
    <property type="evidence" value="ECO:0007669"/>
    <property type="project" value="TreeGrafter"/>
</dbReference>
<evidence type="ECO:0000256" key="6">
    <source>
        <dbReference type="PIRNR" id="PIRNR001369"/>
    </source>
</evidence>
<keyword evidence="4 6" id="KW-0808">Transferase</keyword>
<dbReference type="PIRSF" id="PIRSF001369">
    <property type="entry name" value="Citrate_synth"/>
    <property type="match status" value="1"/>
</dbReference>
<evidence type="ECO:0000313" key="10">
    <source>
        <dbReference type="EMBL" id="EEP60663.1"/>
    </source>
</evidence>
<evidence type="ECO:0000256" key="4">
    <source>
        <dbReference type="ARBA" id="ARBA00022679"/>
    </source>
</evidence>
<dbReference type="Pfam" id="PF00285">
    <property type="entry name" value="Citrate_synt"/>
    <property type="match status" value="1"/>
</dbReference>
<accession>C4FJU1</accession>
<dbReference type="InterPro" id="IPR016143">
    <property type="entry name" value="Citrate_synth-like_sm_a-sub"/>
</dbReference>
<dbReference type="SUPFAM" id="SSF48256">
    <property type="entry name" value="Citrate synthase"/>
    <property type="match status" value="1"/>
</dbReference>
<feature type="coiled-coil region" evidence="9">
    <location>
        <begin position="268"/>
        <end position="295"/>
    </location>
</feature>
<evidence type="ECO:0000256" key="8">
    <source>
        <dbReference type="RuleBase" id="RU003406"/>
    </source>
</evidence>
<dbReference type="Gene3D" id="1.10.580.10">
    <property type="entry name" value="Citrate Synthase, domain 1"/>
    <property type="match status" value="1"/>
</dbReference>
<sequence>MDIIPGLADVPVAYTKICLLDGKNGKLIYRGYDVEELFEKSNYLETAYLLIFGDLPSKAEYENFKKDIKLHSRLKFRIIDVMKNFPEKAHPIEVLQSVVSCLGMFYKKENVLNEDYQYLSIVKLLAKIPLIIANWNRIRNGDNPLEPNPDFDYVENFLYMYFGQKPTKEKVEILEKCLILHAEHSMNASTFAAIVVGSTLADPFTVISSAIGALSGPLHGGANEDVIKMFKEIESLQNVKKYIDKKLESKKKIPGFGHRIYKTYDPRAKLLKKILENLEIKDEELRNLYSIAQEVEKYVLEKLSHKDVYPNVDFYSGLVYKYLGFDEDMYTSLFALARVSGWLAHWKEYITDNKLIRPTEIYIGEIDKKYNDRKV</sequence>
<dbReference type="GO" id="GO:0036440">
    <property type="term" value="F:citrate synthase activity"/>
    <property type="evidence" value="ECO:0007669"/>
    <property type="project" value="UniProtKB-EC"/>
</dbReference>
<dbReference type="NCBIfam" id="TIGR01800">
    <property type="entry name" value="cit_synth_II"/>
    <property type="match status" value="1"/>
</dbReference>
<dbReference type="GO" id="GO:0005975">
    <property type="term" value="P:carbohydrate metabolic process"/>
    <property type="evidence" value="ECO:0007669"/>
    <property type="project" value="TreeGrafter"/>
</dbReference>
<dbReference type="EMBL" id="ABZS01000067">
    <property type="protein sequence ID" value="EEP60663.1"/>
    <property type="molecule type" value="Genomic_DNA"/>
</dbReference>
<dbReference type="Proteomes" id="UP000005540">
    <property type="component" value="Unassembled WGS sequence"/>
</dbReference>
<evidence type="ECO:0000256" key="1">
    <source>
        <dbReference type="ARBA" id="ARBA00004751"/>
    </source>
</evidence>
<comment type="catalytic activity">
    <reaction evidence="5">
        <text>oxaloacetate + acetyl-CoA + H2O = citrate + CoA + H(+)</text>
        <dbReference type="Rhea" id="RHEA:16845"/>
        <dbReference type="ChEBI" id="CHEBI:15377"/>
        <dbReference type="ChEBI" id="CHEBI:15378"/>
        <dbReference type="ChEBI" id="CHEBI:16452"/>
        <dbReference type="ChEBI" id="CHEBI:16947"/>
        <dbReference type="ChEBI" id="CHEBI:57287"/>
        <dbReference type="ChEBI" id="CHEBI:57288"/>
        <dbReference type="EC" id="2.3.3.16"/>
    </reaction>
</comment>
<feature type="active site" evidence="7">
    <location>
        <position position="258"/>
    </location>
</feature>
<organism evidence="10 11">
    <name type="scientific">Sulfurihydrogenibium yellowstonense SS-5</name>
    <dbReference type="NCBI Taxonomy" id="432331"/>
    <lineage>
        <taxon>Bacteria</taxon>
        <taxon>Pseudomonadati</taxon>
        <taxon>Aquificota</taxon>
        <taxon>Aquificia</taxon>
        <taxon>Aquificales</taxon>
        <taxon>Hydrogenothermaceae</taxon>
        <taxon>Sulfurihydrogenibium</taxon>
    </lineage>
</organism>
<evidence type="ECO:0000256" key="3">
    <source>
        <dbReference type="ARBA" id="ARBA00022532"/>
    </source>
</evidence>
<dbReference type="InterPro" id="IPR002020">
    <property type="entry name" value="Citrate_synthase"/>
</dbReference>
<keyword evidence="10" id="KW-0012">Acyltransferase</keyword>
<dbReference type="UniPathway" id="UPA00223"/>
<dbReference type="InterPro" id="IPR016142">
    <property type="entry name" value="Citrate_synth-like_lrg_a-sub"/>
</dbReference>
<dbReference type="OrthoDB" id="9800864at2"/>
<comment type="pathway">
    <text evidence="1">Carbohydrate metabolism; tricarboxylic acid cycle; isocitrate from oxaloacetate: step 1/2.</text>
</comment>
<evidence type="ECO:0000256" key="2">
    <source>
        <dbReference type="ARBA" id="ARBA00010566"/>
    </source>
</evidence>
<dbReference type="PANTHER" id="PTHR11739:SF4">
    <property type="entry name" value="CITRATE SYNTHASE, PEROXISOMAL"/>
    <property type="match status" value="1"/>
</dbReference>
<reference evidence="10 11" key="1">
    <citation type="submission" date="2009-04" db="EMBL/GenBank/DDBJ databases">
        <authorList>
            <person name="Reysenbach A.-L."/>
            <person name="Heidelberg J.F."/>
            <person name="Nelson W.C."/>
        </authorList>
    </citation>
    <scope>NUCLEOTIDE SEQUENCE [LARGE SCALE GENOMIC DNA]</scope>
    <source>
        <strain evidence="10 11">SS-5</strain>
    </source>
</reference>
<dbReference type="Gene3D" id="1.10.230.10">
    <property type="entry name" value="Cytochrome P450-Terp, domain 2"/>
    <property type="match status" value="1"/>
</dbReference>
<name>C4FJU1_9AQUI</name>
<proteinExistence type="inferred from homology"/>
<gene>
    <name evidence="10" type="ORF">SULYE_0841</name>
</gene>
<comment type="caution">
    <text evidence="10">The sequence shown here is derived from an EMBL/GenBank/DDBJ whole genome shotgun (WGS) entry which is preliminary data.</text>
</comment>
<dbReference type="InterPro" id="IPR036969">
    <property type="entry name" value="Citrate_synthase_sf"/>
</dbReference>
<dbReference type="GO" id="GO:0006099">
    <property type="term" value="P:tricarboxylic acid cycle"/>
    <property type="evidence" value="ECO:0007669"/>
    <property type="project" value="UniProtKB-UniPathway"/>
</dbReference>
<dbReference type="InterPro" id="IPR011278">
    <property type="entry name" value="2-MeCitrate/Citrate_synth_II"/>
</dbReference>
<evidence type="ECO:0000313" key="11">
    <source>
        <dbReference type="Proteomes" id="UP000005540"/>
    </source>
</evidence>
<evidence type="ECO:0000256" key="5">
    <source>
        <dbReference type="ARBA" id="ARBA00049288"/>
    </source>
</evidence>
<comment type="similarity">
    <text evidence="2 6 8">Belongs to the citrate synthase family.</text>
</comment>
<dbReference type="PROSITE" id="PS00480">
    <property type="entry name" value="CITRATE_SYNTHASE"/>
    <property type="match status" value="1"/>
</dbReference>
<dbReference type="PRINTS" id="PR00143">
    <property type="entry name" value="CITRTSNTHASE"/>
</dbReference>
<keyword evidence="3" id="KW-0816">Tricarboxylic acid cycle</keyword>
<dbReference type="PANTHER" id="PTHR11739">
    <property type="entry name" value="CITRATE SYNTHASE"/>
    <property type="match status" value="1"/>
</dbReference>